<accession>A0A5E5AUJ0</accession>
<dbReference type="OrthoDB" id="8687946at2"/>
<dbReference type="Proteomes" id="UP000414136">
    <property type="component" value="Unassembled WGS sequence"/>
</dbReference>
<proteinExistence type="predicted"/>
<dbReference type="EMBL" id="CABPSQ010000021">
    <property type="protein sequence ID" value="VVE76542.1"/>
    <property type="molecule type" value="Genomic_DNA"/>
</dbReference>
<evidence type="ECO:0000313" key="2">
    <source>
        <dbReference type="Proteomes" id="UP000414136"/>
    </source>
</evidence>
<keyword evidence="2" id="KW-1185">Reference proteome</keyword>
<evidence type="ECO:0000313" key="1">
    <source>
        <dbReference type="EMBL" id="VVE76542.1"/>
    </source>
</evidence>
<name>A0A5E5AUJ0_9BURK</name>
<dbReference type="RefSeq" id="WP_150627830.1">
    <property type="nucleotide sequence ID" value="NZ_CABPSQ010000021.1"/>
</dbReference>
<sequence>MITIKDKPGCITVDEMRNYFENSIKETALLTANTPLGVMEINGKFSHYVTPDTNTMWIGFALGMRAAERLVSHSWGDI</sequence>
<reference evidence="1 2" key="1">
    <citation type="submission" date="2019-08" db="EMBL/GenBank/DDBJ databases">
        <authorList>
            <person name="Peeters C."/>
        </authorList>
    </citation>
    <scope>NUCLEOTIDE SEQUENCE [LARGE SCALE GENOMIC DNA]</scope>
    <source>
        <strain evidence="1 2">LMG 31118</strain>
    </source>
</reference>
<protein>
    <submittedName>
        <fullName evidence="1">Uncharacterized protein</fullName>
    </submittedName>
</protein>
<organism evidence="1 2">
    <name type="scientific">Pandoraea captiosa</name>
    <dbReference type="NCBI Taxonomy" id="2508302"/>
    <lineage>
        <taxon>Bacteria</taxon>
        <taxon>Pseudomonadati</taxon>
        <taxon>Pseudomonadota</taxon>
        <taxon>Betaproteobacteria</taxon>
        <taxon>Burkholderiales</taxon>
        <taxon>Burkholderiaceae</taxon>
        <taxon>Pandoraea</taxon>
    </lineage>
</organism>
<gene>
    <name evidence="1" type="ORF">PCA31118_05234</name>
</gene>
<dbReference type="AlphaFoldDB" id="A0A5E5AUJ0"/>